<dbReference type="InterPro" id="IPR023214">
    <property type="entry name" value="HAD_sf"/>
</dbReference>
<sequence>MTRHLICSDLDGTLLTSFKRISDFNIRVIRALQGEGHVFSVCTGRQIRSAAYYASLIGPDADVIASGGNLIMTGGKLIHRTFQDERQLELVYDVAESYGLIAGFHGIDALYLTKSFQSSVVSAASSLVLPRDVERRITLQDKHEFLLHSDEYVLSTLMGMDQSKLQSARDELEKIGGLNIVSPFTGALDISTREFDKGTAIRMLADHHGISLADVISFGDGENDLSMADSSGTLIAMGNAKDSLRSLADSVAETNDRDGVGKKLLEIFEIDEASL</sequence>
<dbReference type="PANTHER" id="PTHR10000:SF23">
    <property type="entry name" value="5-AMINO-6-(5-PHOSPHO-D-RIBITYLAMINO)URACIL PHOSPHATASE YITU"/>
    <property type="match status" value="1"/>
</dbReference>
<gene>
    <name evidence="1" type="ORF">T472_0216185</name>
</gene>
<evidence type="ECO:0008006" key="3">
    <source>
        <dbReference type="Google" id="ProtNLM"/>
    </source>
</evidence>
<organism evidence="1 2">
    <name type="scientific">Youngiibacter fragilis 232.1</name>
    <dbReference type="NCBI Taxonomy" id="994573"/>
    <lineage>
        <taxon>Bacteria</taxon>
        <taxon>Bacillati</taxon>
        <taxon>Bacillota</taxon>
        <taxon>Clostridia</taxon>
        <taxon>Eubacteriales</taxon>
        <taxon>Clostridiaceae</taxon>
        <taxon>Youngiibacter</taxon>
    </lineage>
</organism>
<keyword evidence="2" id="KW-1185">Reference proteome</keyword>
<dbReference type="Proteomes" id="UP000017747">
    <property type="component" value="Unassembled WGS sequence"/>
</dbReference>
<accession>V7I2X9</accession>
<dbReference type="STRING" id="994573.T472_0216185"/>
<evidence type="ECO:0000313" key="2">
    <source>
        <dbReference type="Proteomes" id="UP000017747"/>
    </source>
</evidence>
<dbReference type="PROSITE" id="PS01228">
    <property type="entry name" value="COF_1"/>
    <property type="match status" value="1"/>
</dbReference>
<dbReference type="Gene3D" id="3.30.1240.10">
    <property type="match status" value="1"/>
</dbReference>
<dbReference type="GO" id="GO:0000287">
    <property type="term" value="F:magnesium ion binding"/>
    <property type="evidence" value="ECO:0007669"/>
    <property type="project" value="TreeGrafter"/>
</dbReference>
<reference evidence="1 2" key="1">
    <citation type="journal article" date="2014" name="Genome Announc.">
        <title>Genome Sequence of Youngiibacter fragilis, the Type Strain of the Genus Youngiibacter.</title>
        <authorList>
            <person name="Wawrik C.B."/>
            <person name="Callaghan A.V."/>
            <person name="Stamps B.W."/>
            <person name="Wawrik B."/>
        </authorList>
    </citation>
    <scope>NUCLEOTIDE SEQUENCE [LARGE SCALE GENOMIC DNA]</scope>
    <source>
        <strain evidence="1 2">232.1</strain>
    </source>
</reference>
<dbReference type="InterPro" id="IPR036412">
    <property type="entry name" value="HAD-like_sf"/>
</dbReference>
<comment type="caution">
    <text evidence="1">The sequence shown here is derived from an EMBL/GenBank/DDBJ whole genome shotgun (WGS) entry which is preliminary data.</text>
</comment>
<dbReference type="InterPro" id="IPR000150">
    <property type="entry name" value="Cof"/>
</dbReference>
<dbReference type="GO" id="GO:0005829">
    <property type="term" value="C:cytosol"/>
    <property type="evidence" value="ECO:0007669"/>
    <property type="project" value="TreeGrafter"/>
</dbReference>
<dbReference type="Gene3D" id="3.40.50.1000">
    <property type="entry name" value="HAD superfamily/HAD-like"/>
    <property type="match status" value="1"/>
</dbReference>
<dbReference type="Pfam" id="PF08282">
    <property type="entry name" value="Hydrolase_3"/>
    <property type="match status" value="1"/>
</dbReference>
<dbReference type="PANTHER" id="PTHR10000">
    <property type="entry name" value="PHOSPHOSERINE PHOSPHATASE"/>
    <property type="match status" value="1"/>
</dbReference>
<name>V7I2X9_9CLOT</name>
<proteinExistence type="predicted"/>
<dbReference type="EMBL" id="AXUN02000205">
    <property type="protein sequence ID" value="ETA79554.1"/>
    <property type="molecule type" value="Genomic_DNA"/>
</dbReference>
<dbReference type="GO" id="GO:0016791">
    <property type="term" value="F:phosphatase activity"/>
    <property type="evidence" value="ECO:0007669"/>
    <property type="project" value="TreeGrafter"/>
</dbReference>
<dbReference type="RefSeq" id="WP_023385268.1">
    <property type="nucleotide sequence ID" value="NZ_AXUN02000205.1"/>
</dbReference>
<protein>
    <recommendedName>
        <fullName evidence="3">Hydrolase</fullName>
    </recommendedName>
</protein>
<dbReference type="OrthoDB" id="9781413at2"/>
<dbReference type="NCBIfam" id="TIGR00099">
    <property type="entry name" value="Cof-subfamily"/>
    <property type="match status" value="1"/>
</dbReference>
<evidence type="ECO:0000313" key="1">
    <source>
        <dbReference type="EMBL" id="ETA79554.1"/>
    </source>
</evidence>
<dbReference type="AlphaFoldDB" id="V7I2X9"/>
<dbReference type="SUPFAM" id="SSF56784">
    <property type="entry name" value="HAD-like"/>
    <property type="match status" value="1"/>
</dbReference>
<dbReference type="eggNOG" id="COG0561">
    <property type="taxonomic scope" value="Bacteria"/>
</dbReference>